<dbReference type="Gene3D" id="3.40.920.10">
    <property type="entry name" value="Pyruvate-ferredoxin oxidoreductase, PFOR, domain III"/>
    <property type="match status" value="1"/>
</dbReference>
<dbReference type="SUPFAM" id="SSF52922">
    <property type="entry name" value="TK C-terminal domain-like"/>
    <property type="match status" value="1"/>
</dbReference>
<comment type="caution">
    <text evidence="4">The sequence shown here is derived from an EMBL/GenBank/DDBJ whole genome shotgun (WGS) entry which is preliminary data.</text>
</comment>
<dbReference type="GO" id="GO:0006979">
    <property type="term" value="P:response to oxidative stress"/>
    <property type="evidence" value="ECO:0007669"/>
    <property type="project" value="TreeGrafter"/>
</dbReference>
<dbReference type="Pfam" id="PF01855">
    <property type="entry name" value="POR_N"/>
    <property type="match status" value="1"/>
</dbReference>
<dbReference type="GO" id="GO:0016903">
    <property type="term" value="F:oxidoreductase activity, acting on the aldehyde or oxo group of donors"/>
    <property type="evidence" value="ECO:0007669"/>
    <property type="project" value="InterPro"/>
</dbReference>
<gene>
    <name evidence="4" type="ORF">A3G33_04015</name>
</gene>
<dbReference type="EMBL" id="MHFR01000035">
    <property type="protein sequence ID" value="OGW98297.1"/>
    <property type="molecule type" value="Genomic_DNA"/>
</dbReference>
<dbReference type="CDD" id="cd07034">
    <property type="entry name" value="TPP_PYR_PFOR_IOR-alpha_like"/>
    <property type="match status" value="1"/>
</dbReference>
<dbReference type="SUPFAM" id="SSF52518">
    <property type="entry name" value="Thiamin diphosphate-binding fold (THDP-binding)"/>
    <property type="match status" value="1"/>
</dbReference>
<dbReference type="InterPro" id="IPR009014">
    <property type="entry name" value="Transketo_C/PFOR_II"/>
</dbReference>
<dbReference type="NCBIfam" id="TIGR03710">
    <property type="entry name" value="OAFO_sf"/>
    <property type="match status" value="1"/>
</dbReference>
<dbReference type="InterPro" id="IPR002880">
    <property type="entry name" value="Pyrv_Fd/Flavodoxin_OxRdtase_N"/>
</dbReference>
<dbReference type="InterPro" id="IPR029061">
    <property type="entry name" value="THDP-binding"/>
</dbReference>
<protein>
    <submittedName>
        <fullName evidence="4">2-oxoacid:ferredoxin oxidoreductase subunit alpha</fullName>
    </submittedName>
</protein>
<feature type="domain" description="Pyruvate flavodoxin/ferredoxin oxidoreductase pyrimidine binding" evidence="3">
    <location>
        <begin position="212"/>
        <end position="444"/>
    </location>
</feature>
<evidence type="ECO:0000313" key="4">
    <source>
        <dbReference type="EMBL" id="OGW98297.1"/>
    </source>
</evidence>
<evidence type="ECO:0000259" key="2">
    <source>
        <dbReference type="Pfam" id="PF01558"/>
    </source>
</evidence>
<dbReference type="PANTHER" id="PTHR32154">
    <property type="entry name" value="PYRUVATE-FLAVODOXIN OXIDOREDUCTASE-RELATED"/>
    <property type="match status" value="1"/>
</dbReference>
<dbReference type="InterPro" id="IPR019752">
    <property type="entry name" value="Pyrv/ketoisovalerate_OxRed_cat"/>
</dbReference>
<dbReference type="AlphaFoldDB" id="A0A1G1KZH5"/>
<feature type="domain" description="Pyruvate/ketoisovalerate oxidoreductase catalytic" evidence="2">
    <location>
        <begin position="19"/>
        <end position="170"/>
    </location>
</feature>
<dbReference type="Gene3D" id="3.40.50.920">
    <property type="match status" value="1"/>
</dbReference>
<dbReference type="FunFam" id="3.40.50.970:FF:000022">
    <property type="entry name" value="2-oxoglutarate ferredoxin oxidoreductase alpha subunit"/>
    <property type="match status" value="1"/>
</dbReference>
<dbReference type="Gene3D" id="3.40.50.970">
    <property type="match status" value="1"/>
</dbReference>
<dbReference type="InterPro" id="IPR002869">
    <property type="entry name" value="Pyrv_flavodox_OxRed_cen"/>
</dbReference>
<reference evidence="4 5" key="1">
    <citation type="journal article" date="2016" name="Nat. Commun.">
        <title>Thousands of microbial genomes shed light on interconnected biogeochemical processes in an aquifer system.</title>
        <authorList>
            <person name="Anantharaman K."/>
            <person name="Brown C.T."/>
            <person name="Hug L.A."/>
            <person name="Sharon I."/>
            <person name="Castelle C.J."/>
            <person name="Probst A.J."/>
            <person name="Thomas B.C."/>
            <person name="Singh A."/>
            <person name="Wilkins M.J."/>
            <person name="Karaoz U."/>
            <person name="Brodie E.L."/>
            <person name="Williams K.H."/>
            <person name="Hubbard S.S."/>
            <person name="Banfield J.F."/>
        </authorList>
    </citation>
    <scope>NUCLEOTIDE SEQUENCE [LARGE SCALE GENOMIC DNA]</scope>
</reference>
<keyword evidence="1" id="KW-0560">Oxidoreductase</keyword>
<dbReference type="InterPro" id="IPR050722">
    <property type="entry name" value="Pyruvate:ferred/Flavod_OxRd"/>
</dbReference>
<sequence>MNQPEQFTDDLSIVICGEAGQGVQTIQVVLIQVLRLAGYYAFATPEFMSRIRGGSNSTEIRVSSQRIGSFVEKIDFLIPLDRKAISHLDWRISNHTFIIGDQGQLGTEKPVYDIQFQKIAKEIGGDIYFNIIAAGFIIGVFNIDQNLFTNFLKAFFKEKSAEIIEKNCSAGFRGWNLGREFCASRGISISIQQHEDMRNEFFLNGAEAVGLGAIAGGCNFISAYPMSPSTGVLVFLAEQAEKFGIVVEQAEDEISGMNMALGSWYAGGRALVSTSGGGFALMTEGLSLAGCIESPVVVHLAQRPGPATGLPTRTEQGDLELALYAGHGEFPRVIYAPGTIQDAFFCTRKAFEIADRYQIPVFILTDQFLMDSYFSIPLLDFPKDQPLNHIVQTEENYKRYQLTENGISPRGIPGFGRGIVCVDSDEHDEGGYITEDFRVRKSMVDKRLRKEKFLAREILAPELIGDENFKKLVVGWGSTYSVICEALERRGDAQVAFLYCKQIYPLPSEVEMYLKKAKETIVVENNATGQFAKLIKRETGISVTRKILKYDGFPFSVEKIEEAL</sequence>
<dbReference type="Proteomes" id="UP000178187">
    <property type="component" value="Unassembled WGS sequence"/>
</dbReference>
<organism evidence="4 5">
    <name type="scientific">Candidatus Danuiimicrobium aquiferis</name>
    <dbReference type="NCBI Taxonomy" id="1801832"/>
    <lineage>
        <taxon>Bacteria</taxon>
        <taxon>Pseudomonadati</taxon>
        <taxon>Candidatus Omnitrophota</taxon>
        <taxon>Candidatus Danuiimicrobium</taxon>
    </lineage>
</organism>
<dbReference type="PANTHER" id="PTHR32154:SF20">
    <property type="entry name" value="2-OXOGLUTARATE OXIDOREDUCTASE SUBUNIT KORA"/>
    <property type="match status" value="1"/>
</dbReference>
<dbReference type="InterPro" id="IPR022367">
    <property type="entry name" value="2-oxoacid/accept_OxRdtase_asu"/>
</dbReference>
<name>A0A1G1KZH5_9BACT</name>
<accession>A0A1G1KZH5</accession>
<evidence type="ECO:0000259" key="3">
    <source>
        <dbReference type="Pfam" id="PF01855"/>
    </source>
</evidence>
<proteinExistence type="predicted"/>
<evidence type="ECO:0000313" key="5">
    <source>
        <dbReference type="Proteomes" id="UP000178187"/>
    </source>
</evidence>
<evidence type="ECO:0000256" key="1">
    <source>
        <dbReference type="ARBA" id="ARBA00023002"/>
    </source>
</evidence>
<dbReference type="SUPFAM" id="SSF53323">
    <property type="entry name" value="Pyruvate-ferredoxin oxidoreductase, PFOR, domain III"/>
    <property type="match status" value="1"/>
</dbReference>
<dbReference type="Pfam" id="PF01558">
    <property type="entry name" value="POR"/>
    <property type="match status" value="1"/>
</dbReference>